<gene>
    <name evidence="6" type="ORF">Ccrd_010556</name>
</gene>
<evidence type="ECO:0000256" key="1">
    <source>
        <dbReference type="ARBA" id="ARBA00004167"/>
    </source>
</evidence>
<evidence type="ECO:0000256" key="2">
    <source>
        <dbReference type="ARBA" id="ARBA00022692"/>
    </source>
</evidence>
<accession>A0A118K6Q4</accession>
<sequence>MMHQSSSSTTITTTSVNGFYDFLTHSLDDLYHSFNFQNFMSVHFLQLVLASLQSFHSQLTLLVHKLHLPVGEKWLDEYMDESARLWEVCHVLKLGISNMENYCSMGSNIPSFLENHNLNPQILSQVLRSTNRCQREKVRLEEENKSLVESRIKPLMMKFDEDMIIESKFNGFNGFRGVLYALKNISSLLLKIMLNALVYCSHETSFSSSSYGNTICYNESQMVFGSGFMVSATRLNDRVKMSEEGQNGILLHEFRNTGQAMDELKTELESIRGFETEFDVSERVEKLKNCFQGLHSGVENMIVQLDDFFDEIVESRKELLDLCIHTISI</sequence>
<keyword evidence="7" id="KW-1185">Reference proteome</keyword>
<evidence type="ECO:0000313" key="7">
    <source>
        <dbReference type="Proteomes" id="UP000243975"/>
    </source>
</evidence>
<dbReference type="InterPro" id="IPR008511">
    <property type="entry name" value="ROH1-like"/>
</dbReference>
<evidence type="ECO:0000256" key="4">
    <source>
        <dbReference type="ARBA" id="ARBA00023136"/>
    </source>
</evidence>
<comment type="similarity">
    <text evidence="5">Belongs to the ROH1 family.</text>
</comment>
<evidence type="ECO:0000313" key="6">
    <source>
        <dbReference type="EMBL" id="KVI11038.1"/>
    </source>
</evidence>
<proteinExistence type="inferred from homology"/>
<evidence type="ECO:0000256" key="5">
    <source>
        <dbReference type="ARBA" id="ARBA00035114"/>
    </source>
</evidence>
<protein>
    <submittedName>
        <fullName evidence="6">BYPASS-related protein</fullName>
    </submittedName>
</protein>
<dbReference type="Gramene" id="KVI11038">
    <property type="protein sequence ID" value="KVI11038"/>
    <property type="gene ID" value="Ccrd_010556"/>
</dbReference>
<organism evidence="6 7">
    <name type="scientific">Cynara cardunculus var. scolymus</name>
    <name type="common">Globe artichoke</name>
    <name type="synonym">Cynara scolymus</name>
    <dbReference type="NCBI Taxonomy" id="59895"/>
    <lineage>
        <taxon>Eukaryota</taxon>
        <taxon>Viridiplantae</taxon>
        <taxon>Streptophyta</taxon>
        <taxon>Embryophyta</taxon>
        <taxon>Tracheophyta</taxon>
        <taxon>Spermatophyta</taxon>
        <taxon>Magnoliopsida</taxon>
        <taxon>eudicotyledons</taxon>
        <taxon>Gunneridae</taxon>
        <taxon>Pentapetalae</taxon>
        <taxon>asterids</taxon>
        <taxon>campanulids</taxon>
        <taxon>Asterales</taxon>
        <taxon>Asteraceae</taxon>
        <taxon>Carduoideae</taxon>
        <taxon>Cardueae</taxon>
        <taxon>Carduinae</taxon>
        <taxon>Cynara</taxon>
    </lineage>
</organism>
<keyword evidence="3" id="KW-1133">Transmembrane helix</keyword>
<comment type="caution">
    <text evidence="6">The sequence shown here is derived from an EMBL/GenBank/DDBJ whole genome shotgun (WGS) entry which is preliminary data.</text>
</comment>
<dbReference type="EMBL" id="LEKV01000943">
    <property type="protein sequence ID" value="KVI11038.1"/>
    <property type="molecule type" value="Genomic_DNA"/>
</dbReference>
<dbReference type="Pfam" id="PF05633">
    <property type="entry name" value="ROH1-like"/>
    <property type="match status" value="1"/>
</dbReference>
<dbReference type="STRING" id="59895.A0A118K6Q4"/>
<reference evidence="6 7" key="1">
    <citation type="journal article" date="2016" name="Sci. Rep.">
        <title>The genome sequence of the outbreeding globe artichoke constructed de novo incorporating a phase-aware low-pass sequencing strategy of F1 progeny.</title>
        <authorList>
            <person name="Scaglione D."/>
            <person name="Reyes-Chin-Wo S."/>
            <person name="Acquadro A."/>
            <person name="Froenicke L."/>
            <person name="Portis E."/>
            <person name="Beitel C."/>
            <person name="Tirone M."/>
            <person name="Mauro R."/>
            <person name="Lo Monaco A."/>
            <person name="Mauromicale G."/>
            <person name="Faccioli P."/>
            <person name="Cattivelli L."/>
            <person name="Rieseberg L."/>
            <person name="Michelmore R."/>
            <person name="Lanteri S."/>
        </authorList>
    </citation>
    <scope>NUCLEOTIDE SEQUENCE [LARGE SCALE GENOMIC DNA]</scope>
    <source>
        <strain evidence="6">2C</strain>
    </source>
</reference>
<dbReference type="GO" id="GO:0016020">
    <property type="term" value="C:membrane"/>
    <property type="evidence" value="ECO:0007669"/>
    <property type="project" value="UniProtKB-SubCell"/>
</dbReference>
<comment type="subcellular location">
    <subcellularLocation>
        <location evidence="1">Membrane</location>
        <topology evidence="1">Single-pass membrane protein</topology>
    </subcellularLocation>
</comment>
<dbReference type="AlphaFoldDB" id="A0A118K6Q4"/>
<dbReference type="Proteomes" id="UP000243975">
    <property type="component" value="Unassembled WGS sequence"/>
</dbReference>
<dbReference type="OMA" id="LMECESE"/>
<dbReference type="PANTHER" id="PTHR31509">
    <property type="entry name" value="BPS1-LIKE PROTEIN"/>
    <property type="match status" value="1"/>
</dbReference>
<keyword evidence="2" id="KW-0812">Transmembrane</keyword>
<keyword evidence="4" id="KW-0472">Membrane</keyword>
<evidence type="ECO:0000256" key="3">
    <source>
        <dbReference type="ARBA" id="ARBA00022989"/>
    </source>
</evidence>
<name>A0A118K6Q4_CYNCS</name>